<name>A0ACB8TN39_9APHY</name>
<proteinExistence type="predicted"/>
<accession>A0ACB8TN39</accession>
<gene>
    <name evidence="1" type="ORF">BDY19DRAFT_978465</name>
</gene>
<sequence length="89" mass="9755">MLMDTPTPTTASPTTPVFPSPGEVRRKRIAKLSRTLGEIIPPYLVVSTSKRPLRFEEDSAGSALSPTSPTHTTNPLPTPNTRRSSRVWI</sequence>
<feature type="non-terminal residue" evidence="1">
    <location>
        <position position="89"/>
    </location>
</feature>
<dbReference type="Proteomes" id="UP001055072">
    <property type="component" value="Unassembled WGS sequence"/>
</dbReference>
<organism evidence="1 2">
    <name type="scientific">Irpex rosettiformis</name>
    <dbReference type="NCBI Taxonomy" id="378272"/>
    <lineage>
        <taxon>Eukaryota</taxon>
        <taxon>Fungi</taxon>
        <taxon>Dikarya</taxon>
        <taxon>Basidiomycota</taxon>
        <taxon>Agaricomycotina</taxon>
        <taxon>Agaricomycetes</taxon>
        <taxon>Polyporales</taxon>
        <taxon>Irpicaceae</taxon>
        <taxon>Irpex</taxon>
    </lineage>
</organism>
<keyword evidence="2" id="KW-1185">Reference proteome</keyword>
<evidence type="ECO:0000313" key="2">
    <source>
        <dbReference type="Proteomes" id="UP001055072"/>
    </source>
</evidence>
<dbReference type="EMBL" id="MU274965">
    <property type="protein sequence ID" value="KAI0083443.1"/>
    <property type="molecule type" value="Genomic_DNA"/>
</dbReference>
<reference evidence="1" key="1">
    <citation type="journal article" date="2021" name="Environ. Microbiol.">
        <title>Gene family expansions and transcriptome signatures uncover fungal adaptations to wood decay.</title>
        <authorList>
            <person name="Hage H."/>
            <person name="Miyauchi S."/>
            <person name="Viragh M."/>
            <person name="Drula E."/>
            <person name="Min B."/>
            <person name="Chaduli D."/>
            <person name="Navarro D."/>
            <person name="Favel A."/>
            <person name="Norest M."/>
            <person name="Lesage-Meessen L."/>
            <person name="Balint B."/>
            <person name="Merenyi Z."/>
            <person name="de Eugenio L."/>
            <person name="Morin E."/>
            <person name="Martinez A.T."/>
            <person name="Baldrian P."/>
            <person name="Stursova M."/>
            <person name="Martinez M.J."/>
            <person name="Novotny C."/>
            <person name="Magnuson J.K."/>
            <person name="Spatafora J.W."/>
            <person name="Maurice S."/>
            <person name="Pangilinan J."/>
            <person name="Andreopoulos W."/>
            <person name="LaButti K."/>
            <person name="Hundley H."/>
            <person name="Na H."/>
            <person name="Kuo A."/>
            <person name="Barry K."/>
            <person name="Lipzen A."/>
            <person name="Henrissat B."/>
            <person name="Riley R."/>
            <person name="Ahrendt S."/>
            <person name="Nagy L.G."/>
            <person name="Grigoriev I.V."/>
            <person name="Martin F."/>
            <person name="Rosso M.N."/>
        </authorList>
    </citation>
    <scope>NUCLEOTIDE SEQUENCE</scope>
    <source>
        <strain evidence="1">CBS 384.51</strain>
    </source>
</reference>
<protein>
    <submittedName>
        <fullName evidence="1">Uncharacterized protein</fullName>
    </submittedName>
</protein>
<comment type="caution">
    <text evidence="1">The sequence shown here is derived from an EMBL/GenBank/DDBJ whole genome shotgun (WGS) entry which is preliminary data.</text>
</comment>
<evidence type="ECO:0000313" key="1">
    <source>
        <dbReference type="EMBL" id="KAI0083443.1"/>
    </source>
</evidence>